<dbReference type="InterPro" id="IPR013122">
    <property type="entry name" value="PKD1_2_channel"/>
</dbReference>
<protein>
    <recommendedName>
        <fullName evidence="7">Polycystin cation channel PKD1/PKD2 domain-containing protein</fullName>
    </recommendedName>
</protein>
<dbReference type="PANTHER" id="PTHR10877">
    <property type="entry name" value="POLYCYSTIN FAMILY MEMBER"/>
    <property type="match status" value="1"/>
</dbReference>
<feature type="transmembrane region" description="Helical" evidence="6">
    <location>
        <begin position="503"/>
        <end position="521"/>
    </location>
</feature>
<dbReference type="InterPro" id="IPR051223">
    <property type="entry name" value="Polycystin"/>
</dbReference>
<keyword evidence="4 6" id="KW-0472">Membrane</keyword>
<evidence type="ECO:0000256" key="3">
    <source>
        <dbReference type="ARBA" id="ARBA00022989"/>
    </source>
</evidence>
<evidence type="ECO:0000256" key="1">
    <source>
        <dbReference type="ARBA" id="ARBA00004141"/>
    </source>
</evidence>
<dbReference type="PANTHER" id="PTHR10877:SF183">
    <property type="entry name" value="AT14535P-RELATED"/>
    <property type="match status" value="1"/>
</dbReference>
<proteinExistence type="predicted"/>
<dbReference type="EMBL" id="CAJNNV010016894">
    <property type="protein sequence ID" value="CAE8604755.1"/>
    <property type="molecule type" value="Genomic_DNA"/>
</dbReference>
<evidence type="ECO:0000256" key="2">
    <source>
        <dbReference type="ARBA" id="ARBA00022692"/>
    </source>
</evidence>
<feature type="region of interest" description="Disordered" evidence="5">
    <location>
        <begin position="563"/>
        <end position="602"/>
    </location>
</feature>
<feature type="transmembrane region" description="Helical" evidence="6">
    <location>
        <begin position="314"/>
        <end position="336"/>
    </location>
</feature>
<dbReference type="AlphaFoldDB" id="A0A813EUC1"/>
<keyword evidence="9" id="KW-1185">Reference proteome</keyword>
<evidence type="ECO:0000256" key="5">
    <source>
        <dbReference type="SAM" id="MobiDB-lite"/>
    </source>
</evidence>
<comment type="subcellular location">
    <subcellularLocation>
        <location evidence="1">Membrane</location>
        <topology evidence="1">Multi-pass membrane protein</topology>
    </subcellularLocation>
</comment>
<evidence type="ECO:0000313" key="8">
    <source>
        <dbReference type="EMBL" id="CAE8604755.1"/>
    </source>
</evidence>
<organism evidence="8 9">
    <name type="scientific">Polarella glacialis</name>
    <name type="common">Dinoflagellate</name>
    <dbReference type="NCBI Taxonomy" id="89957"/>
    <lineage>
        <taxon>Eukaryota</taxon>
        <taxon>Sar</taxon>
        <taxon>Alveolata</taxon>
        <taxon>Dinophyceae</taxon>
        <taxon>Suessiales</taxon>
        <taxon>Suessiaceae</taxon>
        <taxon>Polarella</taxon>
    </lineage>
</organism>
<evidence type="ECO:0000256" key="4">
    <source>
        <dbReference type="ARBA" id="ARBA00023136"/>
    </source>
</evidence>
<dbReference type="OMA" id="RHRMESN"/>
<feature type="domain" description="Polycystin cation channel PKD1/PKD2" evidence="7">
    <location>
        <begin position="405"/>
        <end position="524"/>
    </location>
</feature>
<reference evidence="8" key="1">
    <citation type="submission" date="2021-02" db="EMBL/GenBank/DDBJ databases">
        <authorList>
            <person name="Dougan E. K."/>
            <person name="Rhodes N."/>
            <person name="Thang M."/>
            <person name="Chan C."/>
        </authorList>
    </citation>
    <scope>NUCLEOTIDE SEQUENCE</scope>
</reference>
<comment type="caution">
    <text evidence="8">The sequence shown here is derived from an EMBL/GenBank/DDBJ whole genome shotgun (WGS) entry which is preliminary data.</text>
</comment>
<evidence type="ECO:0000256" key="6">
    <source>
        <dbReference type="SAM" id="Phobius"/>
    </source>
</evidence>
<dbReference type="Pfam" id="PF08016">
    <property type="entry name" value="PKD_channel"/>
    <property type="match status" value="1"/>
</dbReference>
<dbReference type="Gene3D" id="1.10.287.70">
    <property type="match status" value="1"/>
</dbReference>
<keyword evidence="3 6" id="KW-1133">Transmembrane helix</keyword>
<keyword evidence="2 6" id="KW-0812">Transmembrane</keyword>
<sequence length="723" mass="81265">MPRPMLPMRRQFTFSGAAAEGINWVDTNVHSGRACKSIPFLIMLWCSFVFTQLAHHQVQSAYDLRNTFVDVMDSVVVTRPNPTTVLTSKELGSIQMFEDIYEWLEFSYIPILWTEGPGGRGVVRYLNRFIGGLRITHRRRKLAESCPGHRNRQVLKALYNISCYQQELETGPLAALGPSAPEGDASGTYRYWLDLGQDSSEAIAHLHHLMQNSWTSGATVQESIQGLFYNADLGIFVFTEVRFELLRSGMLMQYKSVRCLPEMVYAGAGARFALWGDIWFLLSLSLLLLVELAQIRSLVRLDRQKSLISHFLNFYRLATIATIMGGFALAIFFLWLSFQIDDLSAQIEGAPQATGLTTAGYMPGLQHSQEWLDHHLWLDGVIEEIATLAEYLRNAQLAGFWYSLLMLCKFMEGFEANARLATVIKTFRFARSDLLHFFVLFGLVFINFSLGAYFLFGQQLKVWSSMTMSMSSSFRTLMGDFDFMSIYSIAPISATVWFWLYMIGIYLVLLNVFVAIIMDAYQQVRHSAIKQQGLGDQFAAFATKMSRSMLGAEKADKLLREVLGEKNPQTLQAEKEDEEEEEEEAAEKSSRPSPPTTTETLQEDADAHAVLEFHARRWEKEKHASCNATKAPSLVLATHAGRDEIRIPFVPDNECELDFGASSRHPAPTPAHAVVFDVNGVPTLPGPAAAILVQKPTFPRSASSEVSVLRGTVVRTIRKAPPH</sequence>
<feature type="transmembrane region" description="Helical" evidence="6">
    <location>
        <begin position="434"/>
        <end position="456"/>
    </location>
</feature>
<dbReference type="OrthoDB" id="446828at2759"/>
<evidence type="ECO:0000313" key="9">
    <source>
        <dbReference type="Proteomes" id="UP000654075"/>
    </source>
</evidence>
<accession>A0A813EUC1</accession>
<evidence type="ECO:0000259" key="7">
    <source>
        <dbReference type="Pfam" id="PF08016"/>
    </source>
</evidence>
<gene>
    <name evidence="8" type="ORF">PGLA1383_LOCUS22902</name>
</gene>
<dbReference type="GO" id="GO:0016020">
    <property type="term" value="C:membrane"/>
    <property type="evidence" value="ECO:0007669"/>
    <property type="project" value="UniProtKB-SubCell"/>
</dbReference>
<name>A0A813EUC1_POLGL</name>
<feature type="transmembrane region" description="Helical" evidence="6">
    <location>
        <begin position="272"/>
        <end position="293"/>
    </location>
</feature>
<feature type="compositionally biased region" description="Acidic residues" evidence="5">
    <location>
        <begin position="575"/>
        <end position="585"/>
    </location>
</feature>
<dbReference type="Proteomes" id="UP000654075">
    <property type="component" value="Unassembled WGS sequence"/>
</dbReference>